<reference evidence="1" key="1">
    <citation type="submission" date="2011-10" db="EMBL/GenBank/DDBJ databases">
        <title>Provirophages and transpovirons: unique mobilome of giant viruses.</title>
        <authorList>
            <person name="Desnues C."/>
            <person name="LaScola B."/>
            <person name="Yutin N."/>
            <person name="Fournous G."/>
            <person name="Koonin E."/>
            <person name="Raoult D."/>
        </authorList>
    </citation>
    <scope>NUCLEOTIDE SEQUENCE</scope>
    <source>
        <strain evidence="1">Mv13-mv</strain>
    </source>
</reference>
<evidence type="ECO:0000313" key="1">
    <source>
        <dbReference type="EMBL" id="AEX62589.1"/>
    </source>
</evidence>
<gene>
    <name evidence="1" type="ORF">mv_L384</name>
</gene>
<organism evidence="1">
    <name type="scientific">Moumouvirus sp. 'Monve'</name>
    <dbReference type="NCBI Taxonomy" id="1128131"/>
    <lineage>
        <taxon>Viruses</taxon>
        <taxon>Varidnaviria</taxon>
        <taxon>Bamfordvirae</taxon>
        <taxon>Nucleocytoviricota</taxon>
        <taxon>Megaviricetes</taxon>
        <taxon>Imitervirales</taxon>
        <taxon>Mimiviridae</taxon>
        <taxon>Megamimivirinae</taxon>
        <taxon>Moumouvirus</taxon>
    </lineage>
</organism>
<name>H2EDW6_9VIRU</name>
<dbReference type="EMBL" id="JN885997">
    <property type="protein sequence ID" value="AEX62589.1"/>
    <property type="molecule type" value="Genomic_DNA"/>
</dbReference>
<proteinExistence type="predicted"/>
<protein>
    <submittedName>
        <fullName evidence="1">Uncharacterized protein</fullName>
    </submittedName>
</protein>
<accession>H2EDW6</accession>
<sequence length="490" mass="57447">MEHLNHITIGIMGNNCENIQQFLENHLFDSIKISKNFKLEINNISSNNYSDYNCIFYNTEINELENNKILENLGSIISKLSHPRNHLFIMIDNCHDLEFDDDGDLIFKEEKLNDIFYKTIENISNKHGENIYDICKISIRDAIIYQSIIEDGTMINLSDDQINILASKHIKSSSNDLKKQVKIALKKIDLKDKLSETGYNELKETITPKFKLVQQKKMVYQNYLHYLKNLSIESENNFETMNNYISQLNSITFMKEEMFNNLKNEVDCILHDKFKVFDKNLGNGNIKMAMEYQKLFNIIKNNINEYPKTLCIIQTLFSKISKILIENQQKELKNIVDLSKIINIFSSLDKNIVNVTDLFNKVITNPKIINENLDQTNKWLNFIDKCLEIGINKELIIKLLHDIIIAKALYYSDITRCSNIKDMSILYPQCLNVFLLCNLNTHFIFKKLYMFVMYSIRYSGKNIGDYIKNISQDEYNQLLVLENKLLQLCL</sequence>